<dbReference type="Gene3D" id="1.25.40.10">
    <property type="entry name" value="Tetratricopeptide repeat domain"/>
    <property type="match status" value="1"/>
</dbReference>
<dbReference type="Gene3D" id="2.60.120.330">
    <property type="entry name" value="B-lactam Antibiotic, Isopenicillin N Synthase, Chain"/>
    <property type="match status" value="1"/>
</dbReference>
<dbReference type="AlphaFoldDB" id="A0A7S1ANW8"/>
<protein>
    <recommendedName>
        <fullName evidence="4">Aspartyl/asparaginy/proline hydroxylase domain-containing protein</fullName>
    </recommendedName>
</protein>
<keyword evidence="3" id="KW-0560">Oxidoreductase</keyword>
<dbReference type="SUPFAM" id="SSF48452">
    <property type="entry name" value="TPR-like"/>
    <property type="match status" value="1"/>
</dbReference>
<evidence type="ECO:0000259" key="4">
    <source>
        <dbReference type="Pfam" id="PF05118"/>
    </source>
</evidence>
<reference evidence="5" key="1">
    <citation type="submission" date="2021-01" db="EMBL/GenBank/DDBJ databases">
        <authorList>
            <person name="Corre E."/>
            <person name="Pelletier E."/>
            <person name="Niang G."/>
            <person name="Scheremetjew M."/>
            <person name="Finn R."/>
            <person name="Kale V."/>
            <person name="Holt S."/>
            <person name="Cochrane G."/>
            <person name="Meng A."/>
            <person name="Brown T."/>
            <person name="Cohen L."/>
        </authorList>
    </citation>
    <scope>NUCLEOTIDE SEQUENCE</scope>
</reference>
<dbReference type="InterPro" id="IPR027443">
    <property type="entry name" value="IPNS-like_sf"/>
</dbReference>
<dbReference type="GO" id="GO:0051213">
    <property type="term" value="F:dioxygenase activity"/>
    <property type="evidence" value="ECO:0007669"/>
    <property type="project" value="UniProtKB-KW"/>
</dbReference>
<name>A0A7S1ANW8_NOCSC</name>
<evidence type="ECO:0000256" key="1">
    <source>
        <dbReference type="ARBA" id="ARBA00007730"/>
    </source>
</evidence>
<evidence type="ECO:0000256" key="2">
    <source>
        <dbReference type="ARBA" id="ARBA00022964"/>
    </source>
</evidence>
<dbReference type="InterPro" id="IPR051821">
    <property type="entry name" value="Asp/Asn_beta-hydroxylase"/>
</dbReference>
<dbReference type="Pfam" id="PF05118">
    <property type="entry name" value="Asp_Arg_Hydrox"/>
    <property type="match status" value="1"/>
</dbReference>
<dbReference type="PANTHER" id="PTHR46332:SF5">
    <property type="entry name" value="ASPARTATE BETA-HYDROXYLASE DOMAIN CONTAINING 2"/>
    <property type="match status" value="1"/>
</dbReference>
<evidence type="ECO:0000313" key="5">
    <source>
        <dbReference type="EMBL" id="CAD8860394.1"/>
    </source>
</evidence>
<dbReference type="EMBL" id="HBFQ01048624">
    <property type="protein sequence ID" value="CAD8860394.1"/>
    <property type="molecule type" value="Transcribed_RNA"/>
</dbReference>
<dbReference type="GO" id="GO:0016020">
    <property type="term" value="C:membrane"/>
    <property type="evidence" value="ECO:0007669"/>
    <property type="project" value="TreeGrafter"/>
</dbReference>
<dbReference type="InterPro" id="IPR011990">
    <property type="entry name" value="TPR-like_helical_dom_sf"/>
</dbReference>
<dbReference type="InterPro" id="IPR007803">
    <property type="entry name" value="Asp/Arg/Pro-Hydrxlase"/>
</dbReference>
<proteinExistence type="inferred from homology"/>
<feature type="domain" description="Aspartyl/asparaginy/proline hydroxylase" evidence="4">
    <location>
        <begin position="288"/>
        <end position="448"/>
    </location>
</feature>
<evidence type="ECO:0000256" key="3">
    <source>
        <dbReference type="ARBA" id="ARBA00023002"/>
    </source>
</evidence>
<sequence>MVLSRVGADTHFWCGASCHVIRWRSARRRTKSLVAPCWSRSGAIVSQRREASVASSLLGRVWSTKTVMVASMLEVHGVLLQLEAACDGSKQHAVLFGCMLCVWGMCLQQVHRYDESVANFLRAEPFLEIAVSCGASYFDEMARRLYVACLLYVQKLEEAVRVCEEGVRLYRSPGFLRLLAEARTRKAEVLSLDADRASTRVLAFKRAVEAFEEAYCLDPGYKLMYKSWVFALTMLGDFEGCRRVGDYAVRACHGFWVHPLQRPNHMLAGLESKPWYDTSDFPWVRRLEEHWREILAELIAVEAVGEVWPEVRGHDRALACGGHWREFPILGLGSASRVQAASCPVTCGLLMEVDAVRTHAELWPSQETALFSRLTPGTHLRAHCGPTNTHLTCHLALRAPHGCRLRVGGESRCWELGRCLVFDDSFEHEVWHDGTDVRVVLLVRFWHPGLERVRRAACIEDEARSRKCKAWILR</sequence>
<dbReference type="SUPFAM" id="SSF51197">
    <property type="entry name" value="Clavaminate synthase-like"/>
    <property type="match status" value="1"/>
</dbReference>
<dbReference type="PANTHER" id="PTHR46332">
    <property type="entry name" value="ASPARTATE BETA-HYDROXYLASE DOMAIN-CONTAINING PROTEIN 2"/>
    <property type="match status" value="1"/>
</dbReference>
<gene>
    <name evidence="5" type="ORF">NSCI0253_LOCUS34748</name>
</gene>
<accession>A0A7S1ANW8</accession>
<comment type="similarity">
    <text evidence="1">Belongs to the aspartyl/asparaginyl beta-hydroxylase family.</text>
</comment>
<organism evidence="5">
    <name type="scientific">Noctiluca scintillans</name>
    <name type="common">Sea sparkle</name>
    <name type="synonym">Red tide dinoflagellate</name>
    <dbReference type="NCBI Taxonomy" id="2966"/>
    <lineage>
        <taxon>Eukaryota</taxon>
        <taxon>Sar</taxon>
        <taxon>Alveolata</taxon>
        <taxon>Dinophyceae</taxon>
        <taxon>Noctilucales</taxon>
        <taxon>Noctilucaceae</taxon>
        <taxon>Noctiluca</taxon>
    </lineage>
</organism>
<keyword evidence="2" id="KW-0223">Dioxygenase</keyword>